<evidence type="ECO:0000256" key="10">
    <source>
        <dbReference type="ARBA" id="ARBA00023002"/>
    </source>
</evidence>
<evidence type="ECO:0000256" key="7">
    <source>
        <dbReference type="ARBA" id="ARBA00022824"/>
    </source>
</evidence>
<keyword evidence="9" id="KW-0223">Dioxygenase</keyword>
<evidence type="ECO:0000256" key="5">
    <source>
        <dbReference type="ARBA" id="ARBA00012269"/>
    </source>
</evidence>
<dbReference type="OMA" id="TITKWLH"/>
<keyword evidence="8" id="KW-0847">Vitamin C</keyword>
<dbReference type="Gene3D" id="6.10.140.1460">
    <property type="match status" value="1"/>
</dbReference>
<evidence type="ECO:0000256" key="3">
    <source>
        <dbReference type="ARBA" id="ARBA00004319"/>
    </source>
</evidence>
<evidence type="ECO:0000256" key="1">
    <source>
        <dbReference type="ARBA" id="ARBA00001961"/>
    </source>
</evidence>
<protein>
    <recommendedName>
        <fullName evidence="5">procollagen-proline 4-dioxygenase</fullName>
        <ecNumber evidence="5">1.14.11.2</ecNumber>
    </recommendedName>
</protein>
<accession>B4JZX3</accession>
<dbReference type="InParanoid" id="B4JZX3"/>
<evidence type="ECO:0000256" key="9">
    <source>
        <dbReference type="ARBA" id="ARBA00022964"/>
    </source>
</evidence>
<dbReference type="GO" id="GO:0004656">
    <property type="term" value="F:procollagen-proline 4-dioxygenase activity"/>
    <property type="evidence" value="ECO:0007669"/>
    <property type="project" value="UniProtKB-EC"/>
</dbReference>
<dbReference type="InterPro" id="IPR011990">
    <property type="entry name" value="TPR-like_helical_dom_sf"/>
</dbReference>
<dbReference type="GO" id="GO:0005788">
    <property type="term" value="C:endoplasmic reticulum lumen"/>
    <property type="evidence" value="ECO:0007669"/>
    <property type="project" value="UniProtKB-SubCell"/>
</dbReference>
<dbReference type="PhylomeDB" id="B4JZX3"/>
<dbReference type="Pfam" id="PF08336">
    <property type="entry name" value="P4Ha_N"/>
    <property type="match status" value="1"/>
</dbReference>
<evidence type="ECO:0000256" key="2">
    <source>
        <dbReference type="ARBA" id="ARBA00002035"/>
    </source>
</evidence>
<dbReference type="SMART" id="SM00702">
    <property type="entry name" value="P4Hc"/>
    <property type="match status" value="1"/>
</dbReference>
<comment type="cofactor">
    <cofactor evidence="1">
        <name>L-ascorbate</name>
        <dbReference type="ChEBI" id="CHEBI:38290"/>
    </cofactor>
</comment>
<dbReference type="PANTHER" id="PTHR10869:SF216">
    <property type="entry name" value="PROCOLLAGEN-PROLINE 4-DIOXYGENASE"/>
    <property type="match status" value="1"/>
</dbReference>
<feature type="chain" id="PRO_5002813259" description="procollagen-proline 4-dioxygenase" evidence="13">
    <location>
        <begin position="20"/>
        <end position="521"/>
    </location>
</feature>
<keyword evidence="16" id="KW-1185">Reference proteome</keyword>
<dbReference type="Pfam" id="PF13640">
    <property type="entry name" value="2OG-FeII_Oxy_3"/>
    <property type="match status" value="1"/>
</dbReference>
<dbReference type="GO" id="GO:0031418">
    <property type="term" value="F:L-ascorbic acid binding"/>
    <property type="evidence" value="ECO:0007669"/>
    <property type="project" value="UniProtKB-KW"/>
</dbReference>
<dbReference type="STRING" id="7222.B4JZX3"/>
<evidence type="ECO:0000313" key="15">
    <source>
        <dbReference type="EMBL" id="EDV94263.1"/>
    </source>
</evidence>
<dbReference type="AlphaFoldDB" id="B4JZX3"/>
<comment type="function">
    <text evidence="2">Catalyzes the post-translational formation of 4-hydroxyproline in -Xaa-Pro-Gly- sequences in collagens and other proteins.</text>
</comment>
<sequence length="521" mass="59893">MKCHLAIISFLIVVYENNANFVKDYDTEYYSSSVQGLLKLLEVEDELVINLTGFADALQKKLETLQMTIDSAAHATEKGREEYISNPMRALGLIRRLRQDWPQLEIFTKAEVGKDQLETMTTLLDIVPTNEDMDASLLGISRIELTYDLNPMDVAEGRLRDMQFNTTFNTRDCLAIANHKYEIGDYARALIWYRIALKRQPEPNTELFGQPLDDAVRQNLFKTHMLLAMQILQASMNPEEAHEKVNDIFKTLSSTDLDSYVNELLNQDDDQLFMELQSMQPIATPEFVGCRGHFPKRHNLSCRYNFTTTPFLRLAPLKLEEINHDPYVVMYHNVIYDSEIEEMKRLSPQMQNGYIHGYKANQTKVTDIAARVNWLVENTPFLERMNQRITDMTGFDLKEFPSVQVANFGIGNNFEAHYDYIFGKRVRKEDVGDLGDRLASIIFYSSDVPLGGATVFPDIQVAVQPQKGNSLLWYNLFDDGTPDPRSLHSVCPVVVGSRWTLTKWLHTSPQMFIKRCTRPVK</sequence>
<dbReference type="InterPro" id="IPR005123">
    <property type="entry name" value="Oxoglu/Fe-dep_dioxygenase_dom"/>
</dbReference>
<dbReference type="FunCoup" id="B4JZX3">
    <property type="interactions" value="16"/>
</dbReference>
<evidence type="ECO:0000259" key="14">
    <source>
        <dbReference type="PROSITE" id="PS51471"/>
    </source>
</evidence>
<keyword evidence="11" id="KW-0408">Iron</keyword>
<keyword evidence="7" id="KW-0256">Endoplasmic reticulum</keyword>
<evidence type="ECO:0000256" key="4">
    <source>
        <dbReference type="ARBA" id="ARBA00006511"/>
    </source>
</evidence>
<keyword evidence="6" id="KW-0479">Metal-binding</keyword>
<keyword evidence="10" id="KW-0560">Oxidoreductase</keyword>
<dbReference type="eggNOG" id="KOG1591">
    <property type="taxonomic scope" value="Eukaryota"/>
</dbReference>
<proteinExistence type="inferred from homology"/>
<dbReference type="InterPro" id="IPR045054">
    <property type="entry name" value="P4HA-like"/>
</dbReference>
<comment type="similarity">
    <text evidence="4">Belongs to the P4HA family.</text>
</comment>
<dbReference type="SMR" id="B4JZX3"/>
<feature type="signal peptide" evidence="13">
    <location>
        <begin position="1"/>
        <end position="19"/>
    </location>
</feature>
<dbReference type="InterPro" id="IPR006620">
    <property type="entry name" value="Pro_4_hyd_alph"/>
</dbReference>
<dbReference type="GO" id="GO:0005506">
    <property type="term" value="F:iron ion binding"/>
    <property type="evidence" value="ECO:0007669"/>
    <property type="project" value="InterPro"/>
</dbReference>
<dbReference type="PANTHER" id="PTHR10869">
    <property type="entry name" value="PROLYL 4-HYDROXYLASE ALPHA SUBUNIT"/>
    <property type="match status" value="1"/>
</dbReference>
<dbReference type="OrthoDB" id="420380at2759"/>
<dbReference type="HOGENOM" id="CLU_024155_2_0_1"/>
<dbReference type="Gene3D" id="2.60.120.620">
    <property type="entry name" value="q2cbj1_9rhob like domain"/>
    <property type="match status" value="1"/>
</dbReference>
<reference evidence="15 16" key="1">
    <citation type="journal article" date="2007" name="Nature">
        <title>Evolution of genes and genomes on the Drosophila phylogeny.</title>
        <authorList>
            <consortium name="Drosophila 12 Genomes Consortium"/>
            <person name="Clark A.G."/>
            <person name="Eisen M.B."/>
            <person name="Smith D.R."/>
            <person name="Bergman C.M."/>
            <person name="Oliver B."/>
            <person name="Markow T.A."/>
            <person name="Kaufman T.C."/>
            <person name="Kellis M."/>
            <person name="Gelbart W."/>
            <person name="Iyer V.N."/>
            <person name="Pollard D.A."/>
            <person name="Sackton T.B."/>
            <person name="Larracuente A.M."/>
            <person name="Singh N.D."/>
            <person name="Abad J.P."/>
            <person name="Abt D.N."/>
            <person name="Adryan B."/>
            <person name="Aguade M."/>
            <person name="Akashi H."/>
            <person name="Anderson W.W."/>
            <person name="Aquadro C.F."/>
            <person name="Ardell D.H."/>
            <person name="Arguello R."/>
            <person name="Artieri C.G."/>
            <person name="Barbash D.A."/>
            <person name="Barker D."/>
            <person name="Barsanti P."/>
            <person name="Batterham P."/>
            <person name="Batzoglou S."/>
            <person name="Begun D."/>
            <person name="Bhutkar A."/>
            <person name="Blanco E."/>
            <person name="Bosak S.A."/>
            <person name="Bradley R.K."/>
            <person name="Brand A.D."/>
            <person name="Brent M.R."/>
            <person name="Brooks A.N."/>
            <person name="Brown R.H."/>
            <person name="Butlin R.K."/>
            <person name="Caggese C."/>
            <person name="Calvi B.R."/>
            <person name="Bernardo de Carvalho A."/>
            <person name="Caspi A."/>
            <person name="Castrezana S."/>
            <person name="Celniker S.E."/>
            <person name="Chang J.L."/>
            <person name="Chapple C."/>
            <person name="Chatterji S."/>
            <person name="Chinwalla A."/>
            <person name="Civetta A."/>
            <person name="Clifton S.W."/>
            <person name="Comeron J.M."/>
            <person name="Costello J.C."/>
            <person name="Coyne J.A."/>
            <person name="Daub J."/>
            <person name="David R.G."/>
            <person name="Delcher A.L."/>
            <person name="Delehaunty K."/>
            <person name="Do C.B."/>
            <person name="Ebling H."/>
            <person name="Edwards K."/>
            <person name="Eickbush T."/>
            <person name="Evans J.D."/>
            <person name="Filipski A."/>
            <person name="Findeiss S."/>
            <person name="Freyhult E."/>
            <person name="Fulton L."/>
            <person name="Fulton R."/>
            <person name="Garcia A.C."/>
            <person name="Gardiner A."/>
            <person name="Garfield D.A."/>
            <person name="Garvin B.E."/>
            <person name="Gibson G."/>
            <person name="Gilbert D."/>
            <person name="Gnerre S."/>
            <person name="Godfrey J."/>
            <person name="Good R."/>
            <person name="Gotea V."/>
            <person name="Gravely B."/>
            <person name="Greenberg A.J."/>
            <person name="Griffiths-Jones S."/>
            <person name="Gross S."/>
            <person name="Guigo R."/>
            <person name="Gustafson E.A."/>
            <person name="Haerty W."/>
            <person name="Hahn M.W."/>
            <person name="Halligan D.L."/>
            <person name="Halpern A.L."/>
            <person name="Halter G.M."/>
            <person name="Han M.V."/>
            <person name="Heger A."/>
            <person name="Hillier L."/>
            <person name="Hinrichs A.S."/>
            <person name="Holmes I."/>
            <person name="Hoskins R.A."/>
            <person name="Hubisz M.J."/>
            <person name="Hultmark D."/>
            <person name="Huntley M.A."/>
            <person name="Jaffe D.B."/>
            <person name="Jagadeeshan S."/>
            <person name="Jeck W.R."/>
            <person name="Johnson J."/>
            <person name="Jones C.D."/>
            <person name="Jordan W.C."/>
            <person name="Karpen G.H."/>
            <person name="Kataoka E."/>
            <person name="Keightley P.D."/>
            <person name="Kheradpour P."/>
            <person name="Kirkness E.F."/>
            <person name="Koerich L.B."/>
            <person name="Kristiansen K."/>
            <person name="Kudrna D."/>
            <person name="Kulathinal R.J."/>
            <person name="Kumar S."/>
            <person name="Kwok R."/>
            <person name="Lander E."/>
            <person name="Langley C.H."/>
            <person name="Lapoint R."/>
            <person name="Lazzaro B.P."/>
            <person name="Lee S.J."/>
            <person name="Levesque L."/>
            <person name="Li R."/>
            <person name="Lin C.F."/>
            <person name="Lin M.F."/>
            <person name="Lindblad-Toh K."/>
            <person name="Llopart A."/>
            <person name="Long M."/>
            <person name="Low L."/>
            <person name="Lozovsky E."/>
            <person name="Lu J."/>
            <person name="Luo M."/>
            <person name="Machado C.A."/>
            <person name="Makalowski W."/>
            <person name="Marzo M."/>
            <person name="Matsuda M."/>
            <person name="Matzkin L."/>
            <person name="McAllister B."/>
            <person name="McBride C.S."/>
            <person name="McKernan B."/>
            <person name="McKernan K."/>
            <person name="Mendez-Lago M."/>
            <person name="Minx P."/>
            <person name="Mollenhauer M.U."/>
            <person name="Montooth K."/>
            <person name="Mount S.M."/>
            <person name="Mu X."/>
            <person name="Myers E."/>
            <person name="Negre B."/>
            <person name="Newfeld S."/>
            <person name="Nielsen R."/>
            <person name="Noor M.A."/>
            <person name="O'Grady P."/>
            <person name="Pachter L."/>
            <person name="Papaceit M."/>
            <person name="Parisi M.J."/>
            <person name="Parisi M."/>
            <person name="Parts L."/>
            <person name="Pedersen J.S."/>
            <person name="Pesole G."/>
            <person name="Phillippy A.M."/>
            <person name="Ponting C.P."/>
            <person name="Pop M."/>
            <person name="Porcelli D."/>
            <person name="Powell J.R."/>
            <person name="Prohaska S."/>
            <person name="Pruitt K."/>
            <person name="Puig M."/>
            <person name="Quesneville H."/>
            <person name="Ram K.R."/>
            <person name="Rand D."/>
            <person name="Rasmussen M.D."/>
            <person name="Reed L.K."/>
            <person name="Reenan R."/>
            <person name="Reily A."/>
            <person name="Remington K.A."/>
            <person name="Rieger T.T."/>
            <person name="Ritchie M.G."/>
            <person name="Robin C."/>
            <person name="Rogers Y.H."/>
            <person name="Rohde C."/>
            <person name="Rozas J."/>
            <person name="Rubenfield M.J."/>
            <person name="Ruiz A."/>
            <person name="Russo S."/>
            <person name="Salzberg S.L."/>
            <person name="Sanchez-Gracia A."/>
            <person name="Saranga D.J."/>
            <person name="Sato H."/>
            <person name="Schaeffer S.W."/>
            <person name="Schatz M.C."/>
            <person name="Schlenke T."/>
            <person name="Schwartz R."/>
            <person name="Segarra C."/>
            <person name="Singh R.S."/>
            <person name="Sirot L."/>
            <person name="Sirota M."/>
            <person name="Sisneros N.B."/>
            <person name="Smith C.D."/>
            <person name="Smith T.F."/>
            <person name="Spieth J."/>
            <person name="Stage D.E."/>
            <person name="Stark A."/>
            <person name="Stephan W."/>
            <person name="Strausberg R.L."/>
            <person name="Strempel S."/>
            <person name="Sturgill D."/>
            <person name="Sutton G."/>
            <person name="Sutton G.G."/>
            <person name="Tao W."/>
            <person name="Teichmann S."/>
            <person name="Tobari Y.N."/>
            <person name="Tomimura Y."/>
            <person name="Tsolas J.M."/>
            <person name="Valente V.L."/>
            <person name="Venter E."/>
            <person name="Venter J.C."/>
            <person name="Vicario S."/>
            <person name="Vieira F.G."/>
            <person name="Vilella A.J."/>
            <person name="Villasante A."/>
            <person name="Walenz B."/>
            <person name="Wang J."/>
            <person name="Wasserman M."/>
            <person name="Watts T."/>
            <person name="Wilson D."/>
            <person name="Wilson R.K."/>
            <person name="Wing R.A."/>
            <person name="Wolfner M.F."/>
            <person name="Wong A."/>
            <person name="Wong G.K."/>
            <person name="Wu C.I."/>
            <person name="Wu G."/>
            <person name="Yamamoto D."/>
            <person name="Yang H.P."/>
            <person name="Yang S.P."/>
            <person name="Yorke J.A."/>
            <person name="Yoshida K."/>
            <person name="Zdobnov E."/>
            <person name="Zhang P."/>
            <person name="Zhang Y."/>
            <person name="Zimin A.V."/>
            <person name="Baldwin J."/>
            <person name="Abdouelleil A."/>
            <person name="Abdulkadir J."/>
            <person name="Abebe A."/>
            <person name="Abera B."/>
            <person name="Abreu J."/>
            <person name="Acer S.C."/>
            <person name="Aftuck L."/>
            <person name="Alexander A."/>
            <person name="An P."/>
            <person name="Anderson E."/>
            <person name="Anderson S."/>
            <person name="Arachi H."/>
            <person name="Azer M."/>
            <person name="Bachantsang P."/>
            <person name="Barry A."/>
            <person name="Bayul T."/>
            <person name="Berlin A."/>
            <person name="Bessette D."/>
            <person name="Bloom T."/>
            <person name="Blye J."/>
            <person name="Boguslavskiy L."/>
            <person name="Bonnet C."/>
            <person name="Boukhgalter B."/>
            <person name="Bourzgui I."/>
            <person name="Brown A."/>
            <person name="Cahill P."/>
            <person name="Channer S."/>
            <person name="Cheshatsang Y."/>
            <person name="Chuda L."/>
            <person name="Citroen M."/>
            <person name="Collymore A."/>
            <person name="Cooke P."/>
            <person name="Costello M."/>
            <person name="D'Aco K."/>
            <person name="Daza R."/>
            <person name="De Haan G."/>
            <person name="DeGray S."/>
            <person name="DeMaso C."/>
            <person name="Dhargay N."/>
            <person name="Dooley K."/>
            <person name="Dooley E."/>
            <person name="Doricent M."/>
            <person name="Dorje P."/>
            <person name="Dorjee K."/>
            <person name="Dupes A."/>
            <person name="Elong R."/>
            <person name="Falk J."/>
            <person name="Farina A."/>
            <person name="Faro S."/>
            <person name="Ferguson D."/>
            <person name="Fisher S."/>
            <person name="Foley C.D."/>
            <person name="Franke A."/>
            <person name="Friedrich D."/>
            <person name="Gadbois L."/>
            <person name="Gearin G."/>
            <person name="Gearin C.R."/>
            <person name="Giannoukos G."/>
            <person name="Goode T."/>
            <person name="Graham J."/>
            <person name="Grandbois E."/>
            <person name="Grewal S."/>
            <person name="Gyaltsen K."/>
            <person name="Hafez N."/>
            <person name="Hagos B."/>
            <person name="Hall J."/>
            <person name="Henson C."/>
            <person name="Hollinger A."/>
            <person name="Honan T."/>
            <person name="Huard M.D."/>
            <person name="Hughes L."/>
            <person name="Hurhula B."/>
            <person name="Husby M.E."/>
            <person name="Kamat A."/>
            <person name="Kanga B."/>
            <person name="Kashin S."/>
            <person name="Khazanovich D."/>
            <person name="Kisner P."/>
            <person name="Lance K."/>
            <person name="Lara M."/>
            <person name="Lee W."/>
            <person name="Lennon N."/>
            <person name="Letendre F."/>
            <person name="LeVine R."/>
            <person name="Lipovsky A."/>
            <person name="Liu X."/>
            <person name="Liu J."/>
            <person name="Liu S."/>
            <person name="Lokyitsang T."/>
            <person name="Lokyitsang Y."/>
            <person name="Lubonja R."/>
            <person name="Lui A."/>
            <person name="MacDonald P."/>
            <person name="Magnisalis V."/>
            <person name="Maru K."/>
            <person name="Matthews C."/>
            <person name="McCusker W."/>
            <person name="McDonough S."/>
            <person name="Mehta T."/>
            <person name="Meldrim J."/>
            <person name="Meneus L."/>
            <person name="Mihai O."/>
            <person name="Mihalev A."/>
            <person name="Mihova T."/>
            <person name="Mittelman R."/>
            <person name="Mlenga V."/>
            <person name="Montmayeur A."/>
            <person name="Mulrain L."/>
            <person name="Navidi A."/>
            <person name="Naylor J."/>
            <person name="Negash T."/>
            <person name="Nguyen T."/>
            <person name="Nguyen N."/>
            <person name="Nicol R."/>
            <person name="Norbu C."/>
            <person name="Norbu N."/>
            <person name="Novod N."/>
            <person name="O'Neill B."/>
            <person name="Osman S."/>
            <person name="Markiewicz E."/>
            <person name="Oyono O.L."/>
            <person name="Patti C."/>
            <person name="Phunkhang P."/>
            <person name="Pierre F."/>
            <person name="Priest M."/>
            <person name="Raghuraman S."/>
            <person name="Rege F."/>
            <person name="Reyes R."/>
            <person name="Rise C."/>
            <person name="Rogov P."/>
            <person name="Ross K."/>
            <person name="Ryan E."/>
            <person name="Settipalli S."/>
            <person name="Shea T."/>
            <person name="Sherpa N."/>
            <person name="Shi L."/>
            <person name="Shih D."/>
            <person name="Sparrow T."/>
            <person name="Spaulding J."/>
            <person name="Stalker J."/>
            <person name="Stange-Thomann N."/>
            <person name="Stavropoulos S."/>
            <person name="Stone C."/>
            <person name="Strader C."/>
            <person name="Tesfaye S."/>
            <person name="Thomson T."/>
            <person name="Thoulutsang Y."/>
            <person name="Thoulutsang D."/>
            <person name="Topham K."/>
            <person name="Topping I."/>
            <person name="Tsamla T."/>
            <person name="Vassiliev H."/>
            <person name="Vo A."/>
            <person name="Wangchuk T."/>
            <person name="Wangdi T."/>
            <person name="Weiand M."/>
            <person name="Wilkinson J."/>
            <person name="Wilson A."/>
            <person name="Yadav S."/>
            <person name="Young G."/>
            <person name="Yu Q."/>
            <person name="Zembek L."/>
            <person name="Zhong D."/>
            <person name="Zimmer A."/>
            <person name="Zwirko Z."/>
            <person name="Jaffe D.B."/>
            <person name="Alvarez P."/>
            <person name="Brockman W."/>
            <person name="Butler J."/>
            <person name="Chin C."/>
            <person name="Gnerre S."/>
            <person name="Grabherr M."/>
            <person name="Kleber M."/>
            <person name="Mauceli E."/>
            <person name="MacCallum I."/>
        </authorList>
    </citation>
    <scope>NUCLEOTIDE SEQUENCE [LARGE SCALE GENOMIC DNA]</scope>
    <source>
        <strain evidence="16">Tucson 15287-2541.00</strain>
    </source>
</reference>
<name>B4JZX3_DROGR</name>
<evidence type="ECO:0000256" key="13">
    <source>
        <dbReference type="SAM" id="SignalP"/>
    </source>
</evidence>
<dbReference type="InterPro" id="IPR013547">
    <property type="entry name" value="P4H_N"/>
</dbReference>
<evidence type="ECO:0000256" key="11">
    <source>
        <dbReference type="ARBA" id="ARBA00023004"/>
    </source>
</evidence>
<organism evidence="16">
    <name type="scientific">Drosophila grimshawi</name>
    <name type="common">Hawaiian fruit fly</name>
    <name type="synonym">Idiomyia grimshawi</name>
    <dbReference type="NCBI Taxonomy" id="7222"/>
    <lineage>
        <taxon>Eukaryota</taxon>
        <taxon>Metazoa</taxon>
        <taxon>Ecdysozoa</taxon>
        <taxon>Arthropoda</taxon>
        <taxon>Hexapoda</taxon>
        <taxon>Insecta</taxon>
        <taxon>Pterygota</taxon>
        <taxon>Neoptera</taxon>
        <taxon>Endopterygota</taxon>
        <taxon>Diptera</taxon>
        <taxon>Brachycera</taxon>
        <taxon>Muscomorpha</taxon>
        <taxon>Ephydroidea</taxon>
        <taxon>Drosophilidae</taxon>
        <taxon>Drosophila</taxon>
        <taxon>Hawaiian Drosophila</taxon>
    </lineage>
</organism>
<gene>
    <name evidence="15" type="primary">Dgri\GH12091</name>
    <name evidence="15" type="ORF">Dgri_GH12091</name>
</gene>
<comment type="subcellular location">
    <subcellularLocation>
        <location evidence="3">Endoplasmic reticulum lumen</location>
    </subcellularLocation>
</comment>
<evidence type="ECO:0000313" key="16">
    <source>
        <dbReference type="Proteomes" id="UP000001070"/>
    </source>
</evidence>
<dbReference type="InterPro" id="IPR044862">
    <property type="entry name" value="Pro_4_hyd_alph_FE2OG_OXY"/>
</dbReference>
<dbReference type="EMBL" id="CH916381">
    <property type="protein sequence ID" value="EDV94263.1"/>
    <property type="molecule type" value="Genomic_DNA"/>
</dbReference>
<evidence type="ECO:0000256" key="6">
    <source>
        <dbReference type="ARBA" id="ARBA00022723"/>
    </source>
</evidence>
<dbReference type="Proteomes" id="UP000001070">
    <property type="component" value="Unassembled WGS sequence"/>
</dbReference>
<dbReference type="FunFam" id="2.60.120.620:FF:000011">
    <property type="entry name" value="Prolyl alpha subunit"/>
    <property type="match status" value="1"/>
</dbReference>
<evidence type="ECO:0000256" key="12">
    <source>
        <dbReference type="ARBA" id="ARBA00023180"/>
    </source>
</evidence>
<dbReference type="Gene3D" id="1.25.40.10">
    <property type="entry name" value="Tetratricopeptide repeat domain"/>
    <property type="match status" value="1"/>
</dbReference>
<keyword evidence="12" id="KW-0325">Glycoprotein</keyword>
<keyword evidence="13" id="KW-0732">Signal</keyword>
<dbReference type="PROSITE" id="PS51471">
    <property type="entry name" value="FE2OG_OXY"/>
    <property type="match status" value="1"/>
</dbReference>
<evidence type="ECO:0000256" key="8">
    <source>
        <dbReference type="ARBA" id="ARBA00022896"/>
    </source>
</evidence>
<dbReference type="EC" id="1.14.11.2" evidence="5"/>
<feature type="domain" description="Fe2OG dioxygenase" evidence="14">
    <location>
        <begin position="399"/>
        <end position="507"/>
    </location>
</feature>